<name>A0ABR4CYF7_9HELO</name>
<feature type="compositionally biased region" description="Polar residues" evidence="1">
    <location>
        <begin position="10"/>
        <end position="21"/>
    </location>
</feature>
<dbReference type="Proteomes" id="UP001595075">
    <property type="component" value="Unassembled WGS sequence"/>
</dbReference>
<evidence type="ECO:0000313" key="3">
    <source>
        <dbReference type="Proteomes" id="UP001595075"/>
    </source>
</evidence>
<protein>
    <submittedName>
        <fullName evidence="2">Uncharacterized protein</fullName>
    </submittedName>
</protein>
<evidence type="ECO:0000313" key="2">
    <source>
        <dbReference type="EMBL" id="KAL2074423.1"/>
    </source>
</evidence>
<accession>A0ABR4CYF7</accession>
<keyword evidence="3" id="KW-1185">Reference proteome</keyword>
<comment type="caution">
    <text evidence="2">The sequence shown here is derived from an EMBL/GenBank/DDBJ whole genome shotgun (WGS) entry which is preliminary data.</text>
</comment>
<organism evidence="2 3">
    <name type="scientific">Oculimacula yallundae</name>
    <dbReference type="NCBI Taxonomy" id="86028"/>
    <lineage>
        <taxon>Eukaryota</taxon>
        <taxon>Fungi</taxon>
        <taxon>Dikarya</taxon>
        <taxon>Ascomycota</taxon>
        <taxon>Pezizomycotina</taxon>
        <taxon>Leotiomycetes</taxon>
        <taxon>Helotiales</taxon>
        <taxon>Ploettnerulaceae</taxon>
        <taxon>Oculimacula</taxon>
    </lineage>
</organism>
<dbReference type="EMBL" id="JAZHXI010000002">
    <property type="protein sequence ID" value="KAL2074423.1"/>
    <property type="molecule type" value="Genomic_DNA"/>
</dbReference>
<sequence length="131" mass="14017">MDGGRCGSGVQVQPANATQGNAAHRHEPGVQDVRDHCWGGTKPDLTAGTVGWYGHCGIACRASSGRVQQASQPASHTCRDEGYGSKWMNGLKENGEWTKINLRQAITSIVLAAAEQGQRLSAGSYDYWTDN</sequence>
<proteinExistence type="predicted"/>
<evidence type="ECO:0000256" key="1">
    <source>
        <dbReference type="SAM" id="MobiDB-lite"/>
    </source>
</evidence>
<gene>
    <name evidence="2" type="ORF">VTL71DRAFT_8201</name>
</gene>
<reference evidence="2 3" key="1">
    <citation type="journal article" date="2024" name="Commun. Biol.">
        <title>Comparative genomic analysis of thermophilic fungi reveals convergent evolutionary adaptations and gene losses.</title>
        <authorList>
            <person name="Steindorff A.S."/>
            <person name="Aguilar-Pontes M.V."/>
            <person name="Robinson A.J."/>
            <person name="Andreopoulos B."/>
            <person name="LaButti K."/>
            <person name="Kuo A."/>
            <person name="Mondo S."/>
            <person name="Riley R."/>
            <person name="Otillar R."/>
            <person name="Haridas S."/>
            <person name="Lipzen A."/>
            <person name="Grimwood J."/>
            <person name="Schmutz J."/>
            <person name="Clum A."/>
            <person name="Reid I.D."/>
            <person name="Moisan M.C."/>
            <person name="Butler G."/>
            <person name="Nguyen T.T.M."/>
            <person name="Dewar K."/>
            <person name="Conant G."/>
            <person name="Drula E."/>
            <person name="Henrissat B."/>
            <person name="Hansel C."/>
            <person name="Singer S."/>
            <person name="Hutchinson M.I."/>
            <person name="de Vries R.P."/>
            <person name="Natvig D.O."/>
            <person name="Powell A.J."/>
            <person name="Tsang A."/>
            <person name="Grigoriev I.V."/>
        </authorList>
    </citation>
    <scope>NUCLEOTIDE SEQUENCE [LARGE SCALE GENOMIC DNA]</scope>
    <source>
        <strain evidence="2 3">CBS 494.80</strain>
    </source>
</reference>
<feature type="region of interest" description="Disordered" evidence="1">
    <location>
        <begin position="1"/>
        <end position="28"/>
    </location>
</feature>